<evidence type="ECO:0000259" key="1">
    <source>
        <dbReference type="Pfam" id="PF00483"/>
    </source>
</evidence>
<protein>
    <submittedName>
        <fullName evidence="2">Nucleotidyltransferase family protein</fullName>
    </submittedName>
</protein>
<keyword evidence="3" id="KW-1185">Reference proteome</keyword>
<gene>
    <name evidence="2" type="ORF">J0X12_06920</name>
</gene>
<name>A0ABS3F483_9PROT</name>
<dbReference type="RefSeq" id="WP_207043569.1">
    <property type="nucleotide sequence ID" value="NZ_JAFLNC010000002.1"/>
</dbReference>
<dbReference type="Pfam" id="PF00483">
    <property type="entry name" value="NTP_transferase"/>
    <property type="match status" value="1"/>
</dbReference>
<dbReference type="Proteomes" id="UP000664761">
    <property type="component" value="Unassembled WGS sequence"/>
</dbReference>
<dbReference type="InterPro" id="IPR050486">
    <property type="entry name" value="Mannose-1P_guanyltransferase"/>
</dbReference>
<dbReference type="EMBL" id="JAFLNC010000002">
    <property type="protein sequence ID" value="MBO0333337.1"/>
    <property type="molecule type" value="Genomic_DNA"/>
</dbReference>
<accession>A0ABS3F483</accession>
<proteinExistence type="predicted"/>
<dbReference type="PANTHER" id="PTHR22572">
    <property type="entry name" value="SUGAR-1-PHOSPHATE GUANYL TRANSFERASE"/>
    <property type="match status" value="1"/>
</dbReference>
<evidence type="ECO:0000313" key="2">
    <source>
        <dbReference type="EMBL" id="MBO0333337.1"/>
    </source>
</evidence>
<evidence type="ECO:0000313" key="3">
    <source>
        <dbReference type="Proteomes" id="UP000664761"/>
    </source>
</evidence>
<organism evidence="2 3">
    <name type="scientific">Sneathiella sedimenti</name>
    <dbReference type="NCBI Taxonomy" id="2816034"/>
    <lineage>
        <taxon>Bacteria</taxon>
        <taxon>Pseudomonadati</taxon>
        <taxon>Pseudomonadota</taxon>
        <taxon>Alphaproteobacteria</taxon>
        <taxon>Sneathiellales</taxon>
        <taxon>Sneathiellaceae</taxon>
        <taxon>Sneathiella</taxon>
    </lineage>
</organism>
<dbReference type="Gene3D" id="3.90.550.10">
    <property type="entry name" value="Spore Coat Polysaccharide Biosynthesis Protein SpsA, Chain A"/>
    <property type="match status" value="1"/>
</dbReference>
<comment type="caution">
    <text evidence="2">The sequence shown here is derived from an EMBL/GenBank/DDBJ whole genome shotgun (WGS) entry which is preliminary data.</text>
</comment>
<reference evidence="2 3" key="1">
    <citation type="submission" date="2021-03" db="EMBL/GenBank/DDBJ databases">
        <title>Sneathiella sp. CAU 1612 isolated from Kang Won-do.</title>
        <authorList>
            <person name="Kim W."/>
        </authorList>
    </citation>
    <scope>NUCLEOTIDE SEQUENCE [LARGE SCALE GENOMIC DNA]</scope>
    <source>
        <strain evidence="2 3">CAU 1612</strain>
    </source>
</reference>
<dbReference type="InterPro" id="IPR005835">
    <property type="entry name" value="NTP_transferase_dom"/>
</dbReference>
<dbReference type="SUPFAM" id="SSF53448">
    <property type="entry name" value="Nucleotide-diphospho-sugar transferases"/>
    <property type="match status" value="1"/>
</dbReference>
<feature type="domain" description="Nucleotidyl transferase" evidence="1">
    <location>
        <begin position="3"/>
        <end position="232"/>
    </location>
</feature>
<dbReference type="CDD" id="cd04181">
    <property type="entry name" value="NTP_transferase"/>
    <property type="match status" value="1"/>
</dbReference>
<dbReference type="InterPro" id="IPR029044">
    <property type="entry name" value="Nucleotide-diphossugar_trans"/>
</dbReference>
<sequence length="280" mass="31688">MEALLLAAGLGTRLQPLTSELPKCLMPIHGRPLLGLWLEMLISGGIDRIFINLHYLAPLVREYVSTSPYARHVRFLEEPELLGTAGTLKTFRKEYSDNALLMAHADNLTLFDVREFRRSFENRPKDCALTMMTFETDDPQSCGIVTLDKEKRVIDFVEKPKTDIGRLANGAVYIMDIAAIDRILKTDPEITDFSTEILPHFVGHMNSFHNHLYHRDIGNVTALADAQKEIRDRPQAQALISAVPSYWSMEETRQLRLRQFQACLATTSVDAAAITLMTEK</sequence>